<keyword evidence="2" id="KW-1003">Cell membrane</keyword>
<dbReference type="PANTHER" id="PTHR30572">
    <property type="entry name" value="MEMBRANE COMPONENT OF TRANSPORTER-RELATED"/>
    <property type="match status" value="1"/>
</dbReference>
<keyword evidence="10" id="KW-1185">Reference proteome</keyword>
<feature type="transmembrane region" description="Helical" evidence="6">
    <location>
        <begin position="747"/>
        <end position="767"/>
    </location>
</feature>
<evidence type="ECO:0000256" key="3">
    <source>
        <dbReference type="ARBA" id="ARBA00022692"/>
    </source>
</evidence>
<dbReference type="InterPro" id="IPR047699">
    <property type="entry name" value="Permease_put_prefix"/>
</dbReference>
<feature type="transmembrane region" description="Helical" evidence="6">
    <location>
        <begin position="452"/>
        <end position="474"/>
    </location>
</feature>
<feature type="transmembrane region" description="Helical" evidence="6">
    <location>
        <begin position="97"/>
        <end position="118"/>
    </location>
</feature>
<keyword evidence="4 6" id="KW-1133">Transmembrane helix</keyword>
<feature type="transmembrane region" description="Helical" evidence="6">
    <location>
        <begin position="358"/>
        <end position="380"/>
    </location>
</feature>
<dbReference type="Pfam" id="PF02687">
    <property type="entry name" value="FtsX"/>
    <property type="match status" value="2"/>
</dbReference>
<comment type="subcellular location">
    <subcellularLocation>
        <location evidence="1">Cell membrane</location>
        <topology evidence="1">Multi-pass membrane protein</topology>
    </subcellularLocation>
</comment>
<keyword evidence="5 6" id="KW-0472">Membrane</keyword>
<feature type="transmembrane region" description="Helical" evidence="6">
    <location>
        <begin position="413"/>
        <end position="432"/>
    </location>
</feature>
<dbReference type="PANTHER" id="PTHR30572:SF18">
    <property type="entry name" value="ABC-TYPE MACROLIDE FAMILY EXPORT SYSTEM PERMEASE COMPONENT 2"/>
    <property type="match status" value="1"/>
</dbReference>
<dbReference type="Proteomes" id="UP001172083">
    <property type="component" value="Unassembled WGS sequence"/>
</dbReference>
<evidence type="ECO:0000256" key="1">
    <source>
        <dbReference type="ARBA" id="ARBA00004651"/>
    </source>
</evidence>
<dbReference type="InterPro" id="IPR025857">
    <property type="entry name" value="MacB_PCD"/>
</dbReference>
<feature type="domain" description="ABC3 transporter permease C-terminal" evidence="7">
    <location>
        <begin position="746"/>
        <end position="859"/>
    </location>
</feature>
<sequence length="866" mass="98419">MKRYQPPKWAIRFLIWFCRDDLSDAVLGDLQELYERRRKKIGKRRADWLFIWNVLQFLRPFAFKHQTKNSSKLIPIDMFRHNLLLTYRNFKRYKSSFFINLIGLSTGLASVLLIFLWVNDEMSFDKFHEKNHRLYQVMRNIGEENNIRTRESNSDLLATALAEEMPEIEYAVPVSRVISRGILSSSQKNIKADGQFVGKDFFNTFSFTLIQGDRNQVLQDKYSMVVSNDLAVKLFGSPKKAMGQTVSWDHKIFGGSHVITGIFQKPAGNSTEVFDFLATHALFMEKSPMDVSWHSNPVYIYLTLKQGIPVDPFNDKIADFIKTKNKRSKEKLFLRRYSDKYLFDHYENGRQAGGRIDYVILFSAIALFILVIACINFMNLSTARASRRLKEVGIKKVVGARQQSFIFQYGGEAMLLSFISLTSAILLVFLFLPQFNFITGKALSIELDWNLIFGALIITVFTGFVSGSYPALYLSRFKPSEVLKGKLKTSAGQLWTRRGLVIFQFSISILLIVSVVIVYKQIDFAQSKHLGYEKDNVITFEKQGRLNESLASFLAEAKNISGVVNATALNGSITNNNSGSGGHSWEGQSAHLPSITFTSTTVGYDYIETLGMEMKEGRSFSRKFANEEEAKIILNEKAVKMMELSEPVGKWVKLWGTKREVIGVVKDFHFQSLYKEIRPMFLLCDPGHTTTIVVKINAGFETTTVKKLEELYHLYNPDIPFDFKFLDDDYEALYRSEQKVADLSRSFAGIAILISCLGLFGLAAFTAERRVKEIGIRKILGSTSLGIVRLLLADFTNMVLIAIVVALPVSYLIAKSWLNGFAYKISLEWWFFIGAGLMVLVIAWSTVGIQAIKAARVNPVKCLKDE</sequence>
<gene>
    <name evidence="9" type="ORF">QQ020_15435</name>
</gene>
<evidence type="ECO:0000259" key="7">
    <source>
        <dbReference type="Pfam" id="PF02687"/>
    </source>
</evidence>
<feature type="transmembrane region" description="Helical" evidence="6">
    <location>
        <begin position="787"/>
        <end position="809"/>
    </location>
</feature>
<evidence type="ECO:0000256" key="4">
    <source>
        <dbReference type="ARBA" id="ARBA00022989"/>
    </source>
</evidence>
<organism evidence="9 10">
    <name type="scientific">Agaribacillus aureus</name>
    <dbReference type="NCBI Taxonomy" id="3051825"/>
    <lineage>
        <taxon>Bacteria</taxon>
        <taxon>Pseudomonadati</taxon>
        <taxon>Bacteroidota</taxon>
        <taxon>Cytophagia</taxon>
        <taxon>Cytophagales</taxon>
        <taxon>Splendidivirgaceae</taxon>
        <taxon>Agaribacillus</taxon>
    </lineage>
</organism>
<feature type="domain" description="MacB-like periplasmic core" evidence="8">
    <location>
        <begin position="98"/>
        <end position="318"/>
    </location>
</feature>
<protein>
    <submittedName>
        <fullName evidence="9">ABC transporter permease</fullName>
    </submittedName>
</protein>
<dbReference type="NCBIfam" id="NF038404">
    <property type="entry name" value="perm_prefix_2"/>
    <property type="match status" value="1"/>
</dbReference>
<feature type="transmembrane region" description="Helical" evidence="6">
    <location>
        <begin position="829"/>
        <end position="849"/>
    </location>
</feature>
<dbReference type="InterPro" id="IPR050250">
    <property type="entry name" value="Macrolide_Exporter_MacB"/>
</dbReference>
<evidence type="ECO:0000313" key="9">
    <source>
        <dbReference type="EMBL" id="MDN5213462.1"/>
    </source>
</evidence>
<evidence type="ECO:0000256" key="5">
    <source>
        <dbReference type="ARBA" id="ARBA00023136"/>
    </source>
</evidence>
<evidence type="ECO:0000259" key="8">
    <source>
        <dbReference type="Pfam" id="PF12704"/>
    </source>
</evidence>
<reference evidence="9" key="1">
    <citation type="submission" date="2023-06" db="EMBL/GenBank/DDBJ databases">
        <title>Genomic of Agaribacillus aureum.</title>
        <authorList>
            <person name="Wang G."/>
        </authorList>
    </citation>
    <scope>NUCLEOTIDE SEQUENCE</scope>
    <source>
        <strain evidence="9">BMA12</strain>
    </source>
</reference>
<keyword evidence="3 6" id="KW-0812">Transmembrane</keyword>
<dbReference type="RefSeq" id="WP_346758801.1">
    <property type="nucleotide sequence ID" value="NZ_JAUJEB010000003.1"/>
</dbReference>
<feature type="transmembrane region" description="Helical" evidence="6">
    <location>
        <begin position="495"/>
        <end position="519"/>
    </location>
</feature>
<dbReference type="InterPro" id="IPR003838">
    <property type="entry name" value="ABC3_permease_C"/>
</dbReference>
<feature type="domain" description="ABC3 transporter permease C-terminal" evidence="7">
    <location>
        <begin position="364"/>
        <end position="478"/>
    </location>
</feature>
<proteinExistence type="predicted"/>
<evidence type="ECO:0000313" key="10">
    <source>
        <dbReference type="Proteomes" id="UP001172083"/>
    </source>
</evidence>
<evidence type="ECO:0000256" key="6">
    <source>
        <dbReference type="SAM" id="Phobius"/>
    </source>
</evidence>
<evidence type="ECO:0000256" key="2">
    <source>
        <dbReference type="ARBA" id="ARBA00022475"/>
    </source>
</evidence>
<dbReference type="Pfam" id="PF12704">
    <property type="entry name" value="MacB_PCD"/>
    <property type="match status" value="2"/>
</dbReference>
<comment type="caution">
    <text evidence="9">The sequence shown here is derived from an EMBL/GenBank/DDBJ whole genome shotgun (WGS) entry which is preliminary data.</text>
</comment>
<dbReference type="EMBL" id="JAUJEB010000003">
    <property type="protein sequence ID" value="MDN5213462.1"/>
    <property type="molecule type" value="Genomic_DNA"/>
</dbReference>
<accession>A0ABT8L6T5</accession>
<name>A0ABT8L6T5_9BACT</name>
<feature type="domain" description="MacB-like periplasmic core" evidence="8">
    <location>
        <begin position="508"/>
        <end position="669"/>
    </location>
</feature>